<comment type="catalytic activity">
    <reaction evidence="10">
        <text>ITP + H2O = IMP + diphosphate + H(+)</text>
        <dbReference type="Rhea" id="RHEA:29399"/>
        <dbReference type="ChEBI" id="CHEBI:15377"/>
        <dbReference type="ChEBI" id="CHEBI:15378"/>
        <dbReference type="ChEBI" id="CHEBI:33019"/>
        <dbReference type="ChEBI" id="CHEBI:58053"/>
        <dbReference type="ChEBI" id="CHEBI:61402"/>
        <dbReference type="EC" id="3.6.1.66"/>
    </reaction>
</comment>
<dbReference type="Gene3D" id="3.90.950.10">
    <property type="match status" value="1"/>
</dbReference>
<reference evidence="12 13" key="1">
    <citation type="submission" date="2017-07" db="EMBL/GenBank/DDBJ databases">
        <title>Complete genome sequence of Spiroplasma corruscae EC-1 (DSM 19793).</title>
        <authorList>
            <person name="Tsai Y.-M."/>
            <person name="Lo W.-S."/>
            <person name="Kuo C.-H."/>
        </authorList>
    </citation>
    <scope>NUCLEOTIDE SEQUENCE [LARGE SCALE GENOMIC DNA]</scope>
    <source>
        <strain evidence="12 13">EC-1</strain>
    </source>
</reference>
<feature type="binding site" evidence="10">
    <location>
        <position position="68"/>
    </location>
    <ligand>
        <name>substrate</name>
    </ligand>
</feature>
<dbReference type="PANTHER" id="PTHR11067:SF9">
    <property type="entry name" value="INOSINE TRIPHOSPHATE PYROPHOSPHATASE"/>
    <property type="match status" value="1"/>
</dbReference>
<evidence type="ECO:0000313" key="12">
    <source>
        <dbReference type="EMBL" id="ASP28114.1"/>
    </source>
</evidence>
<dbReference type="OrthoDB" id="9807456at2"/>
<comment type="subunit">
    <text evidence="2 10">Homodimer.</text>
</comment>
<accession>A0A222EP79</accession>
<keyword evidence="13" id="KW-1185">Reference proteome</keyword>
<dbReference type="InterPro" id="IPR002637">
    <property type="entry name" value="RdgB/HAM1"/>
</dbReference>
<dbReference type="GO" id="GO:0009117">
    <property type="term" value="P:nucleotide metabolic process"/>
    <property type="evidence" value="ECO:0007669"/>
    <property type="project" value="UniProtKB-KW"/>
</dbReference>
<gene>
    <name evidence="12" type="primary">rdgB</name>
    <name evidence="12" type="ORF">SCORR_v1c03400</name>
</gene>
<dbReference type="GO" id="GO:0009146">
    <property type="term" value="P:purine nucleoside triphosphate catabolic process"/>
    <property type="evidence" value="ECO:0007669"/>
    <property type="project" value="UniProtKB-UniRule"/>
</dbReference>
<dbReference type="PANTHER" id="PTHR11067">
    <property type="entry name" value="INOSINE TRIPHOSPHATE PYROPHOSPHATASE/HAM1 PROTEIN"/>
    <property type="match status" value="1"/>
</dbReference>
<dbReference type="FunFam" id="3.90.950.10:FF:000001">
    <property type="entry name" value="dITP/XTP pyrophosphatase"/>
    <property type="match status" value="1"/>
</dbReference>
<dbReference type="GO" id="GO:0000166">
    <property type="term" value="F:nucleotide binding"/>
    <property type="evidence" value="ECO:0007669"/>
    <property type="project" value="UniProtKB-KW"/>
</dbReference>
<organism evidence="12 13">
    <name type="scientific">Spiroplasma corruscae</name>
    <dbReference type="NCBI Taxonomy" id="216934"/>
    <lineage>
        <taxon>Bacteria</taxon>
        <taxon>Bacillati</taxon>
        <taxon>Mycoplasmatota</taxon>
        <taxon>Mollicutes</taxon>
        <taxon>Entomoplasmatales</taxon>
        <taxon>Spiroplasmataceae</taxon>
        <taxon>Spiroplasma</taxon>
    </lineage>
</organism>
<dbReference type="EMBL" id="CP022535">
    <property type="protein sequence ID" value="ASP28114.1"/>
    <property type="molecule type" value="Genomic_DNA"/>
</dbReference>
<dbReference type="RefSeq" id="WP_094048556.1">
    <property type="nucleotide sequence ID" value="NZ_CP022535.1"/>
</dbReference>
<dbReference type="HAMAP" id="MF_01405">
    <property type="entry name" value="Non_canon_purine_NTPase"/>
    <property type="match status" value="1"/>
</dbReference>
<keyword evidence="7 10" id="KW-0546">Nucleotide metabolism</keyword>
<evidence type="ECO:0000256" key="8">
    <source>
        <dbReference type="ARBA" id="ARBA00051875"/>
    </source>
</evidence>
<dbReference type="GO" id="GO:0036222">
    <property type="term" value="F:XTP diphosphatase activity"/>
    <property type="evidence" value="ECO:0007669"/>
    <property type="project" value="UniProtKB-UniRule"/>
</dbReference>
<evidence type="ECO:0000256" key="2">
    <source>
        <dbReference type="ARBA" id="ARBA00011738"/>
    </source>
</evidence>
<evidence type="ECO:0000313" key="13">
    <source>
        <dbReference type="Proteomes" id="UP000203229"/>
    </source>
</evidence>
<dbReference type="SUPFAM" id="SSF52972">
    <property type="entry name" value="ITPase-like"/>
    <property type="match status" value="1"/>
</dbReference>
<dbReference type="EC" id="3.6.1.66" evidence="10"/>
<dbReference type="InterPro" id="IPR029001">
    <property type="entry name" value="ITPase-like_fam"/>
</dbReference>
<dbReference type="GO" id="GO:0046872">
    <property type="term" value="F:metal ion binding"/>
    <property type="evidence" value="ECO:0007669"/>
    <property type="project" value="UniProtKB-KW"/>
</dbReference>
<keyword evidence="3 10" id="KW-0479">Metal-binding</keyword>
<evidence type="ECO:0000256" key="9">
    <source>
        <dbReference type="ARBA" id="ARBA00052017"/>
    </source>
</evidence>
<evidence type="ECO:0000256" key="4">
    <source>
        <dbReference type="ARBA" id="ARBA00022741"/>
    </source>
</evidence>
<feature type="binding site" evidence="10">
    <location>
        <begin position="154"/>
        <end position="157"/>
    </location>
    <ligand>
        <name>substrate</name>
    </ligand>
</feature>
<evidence type="ECO:0000256" key="5">
    <source>
        <dbReference type="ARBA" id="ARBA00022801"/>
    </source>
</evidence>
<keyword evidence="5 10" id="KW-0378">Hydrolase</keyword>
<comment type="similarity">
    <text evidence="1 10 11">Belongs to the HAM1 NTPase family.</text>
</comment>
<protein>
    <recommendedName>
        <fullName evidence="10">dITP/XTP pyrophosphatase</fullName>
        <ecNumber evidence="10">3.6.1.66</ecNumber>
    </recommendedName>
    <alternativeName>
        <fullName evidence="10">Non-canonical purine NTP pyrophosphatase</fullName>
    </alternativeName>
    <alternativeName>
        <fullName evidence="10">Non-standard purine NTP pyrophosphatase</fullName>
    </alternativeName>
    <alternativeName>
        <fullName evidence="10">Nucleoside-triphosphate diphosphatase</fullName>
    </alternativeName>
    <alternativeName>
        <fullName evidence="10">Nucleoside-triphosphate pyrophosphatase</fullName>
        <shortName evidence="10">NTPase</shortName>
    </alternativeName>
</protein>
<feature type="binding site" evidence="10">
    <location>
        <position position="177"/>
    </location>
    <ligand>
        <name>substrate</name>
    </ligand>
</feature>
<dbReference type="NCBIfam" id="TIGR00042">
    <property type="entry name" value="RdgB/HAM1 family non-canonical purine NTP pyrophosphatase"/>
    <property type="match status" value="1"/>
</dbReference>
<comment type="function">
    <text evidence="10">Pyrophosphatase that catalyzes the hydrolysis of nucleoside triphosphates to their monophosphate derivatives, with a high preference for the non-canonical purine nucleotides XTP (xanthosine triphosphate), dITP (deoxyinosine triphosphate) and ITP. Seems to function as a house-cleaning enzyme that removes non-canonical purine nucleotides from the nucleotide pool, thus preventing their incorporation into DNA/RNA and avoiding chromosomal lesions.</text>
</comment>
<comment type="caution">
    <text evidence="10">Lacks conserved residue(s) required for the propagation of feature annotation.</text>
</comment>
<sequence length="198" mass="22485">MEIVLATNNQKKVDEIQKVLNNHKVLTLKDVGICVEIPEDQNTFKGNALQKALYVSNLTNYPVIADDSGLSITGLNNFPGVYSARWALPETDYDIINKLLLKKMSDHNLIDKFSRDASFICAIAFVDKIKGIKEVFEKTLKGYISNEQIGNNGFAYDKIFTLYDNNKTLAQLSFEEKNQISHRKLACDELNKYLENIK</sequence>
<dbReference type="AlphaFoldDB" id="A0A222EP79"/>
<dbReference type="GO" id="GO:0005829">
    <property type="term" value="C:cytosol"/>
    <property type="evidence" value="ECO:0007669"/>
    <property type="project" value="TreeGrafter"/>
</dbReference>
<comment type="cofactor">
    <cofactor evidence="10">
        <name>Mg(2+)</name>
        <dbReference type="ChEBI" id="CHEBI:18420"/>
    </cofactor>
    <text evidence="10">Binds 1 Mg(2+) ion per subunit.</text>
</comment>
<feature type="binding site" evidence="10">
    <location>
        <begin position="7"/>
        <end position="12"/>
    </location>
    <ligand>
        <name>substrate</name>
    </ligand>
</feature>
<dbReference type="Proteomes" id="UP000203229">
    <property type="component" value="Chromosome"/>
</dbReference>
<evidence type="ECO:0000256" key="7">
    <source>
        <dbReference type="ARBA" id="ARBA00023080"/>
    </source>
</evidence>
<proteinExistence type="inferred from homology"/>
<name>A0A222EP79_9MOLU</name>
<evidence type="ECO:0000256" key="3">
    <source>
        <dbReference type="ARBA" id="ARBA00022723"/>
    </source>
</evidence>
<keyword evidence="4 10" id="KW-0547">Nucleotide-binding</keyword>
<dbReference type="GO" id="GO:0036220">
    <property type="term" value="F:ITP diphosphatase activity"/>
    <property type="evidence" value="ECO:0007669"/>
    <property type="project" value="UniProtKB-UniRule"/>
</dbReference>
<keyword evidence="6 10" id="KW-0460">Magnesium</keyword>
<dbReference type="Pfam" id="PF01725">
    <property type="entry name" value="Ham1p_like"/>
    <property type="match status" value="1"/>
</dbReference>
<dbReference type="GO" id="GO:0035870">
    <property type="term" value="F:dITP diphosphatase activity"/>
    <property type="evidence" value="ECO:0007669"/>
    <property type="project" value="UniProtKB-UniRule"/>
</dbReference>
<feature type="binding site" evidence="10">
    <location>
        <begin position="182"/>
        <end position="183"/>
    </location>
    <ligand>
        <name>substrate</name>
    </ligand>
</feature>
<evidence type="ECO:0000256" key="11">
    <source>
        <dbReference type="RuleBase" id="RU003781"/>
    </source>
</evidence>
<dbReference type="KEGG" id="scou:SCORR_v1c03400"/>
<evidence type="ECO:0000256" key="10">
    <source>
        <dbReference type="HAMAP-Rule" id="MF_01405"/>
    </source>
</evidence>
<evidence type="ECO:0000256" key="6">
    <source>
        <dbReference type="ARBA" id="ARBA00022842"/>
    </source>
</evidence>
<comment type="catalytic activity">
    <reaction evidence="9 10">
        <text>XTP + H2O = XMP + diphosphate + H(+)</text>
        <dbReference type="Rhea" id="RHEA:28610"/>
        <dbReference type="ChEBI" id="CHEBI:15377"/>
        <dbReference type="ChEBI" id="CHEBI:15378"/>
        <dbReference type="ChEBI" id="CHEBI:33019"/>
        <dbReference type="ChEBI" id="CHEBI:57464"/>
        <dbReference type="ChEBI" id="CHEBI:61314"/>
        <dbReference type="EC" id="3.6.1.66"/>
    </reaction>
</comment>
<dbReference type="GO" id="GO:0017111">
    <property type="term" value="F:ribonucleoside triphosphate phosphatase activity"/>
    <property type="evidence" value="ECO:0007669"/>
    <property type="project" value="InterPro"/>
</dbReference>
<dbReference type="InterPro" id="IPR020922">
    <property type="entry name" value="dITP/XTP_pyrophosphatase"/>
</dbReference>
<comment type="catalytic activity">
    <reaction evidence="8 10">
        <text>dITP + H2O = dIMP + diphosphate + H(+)</text>
        <dbReference type="Rhea" id="RHEA:28342"/>
        <dbReference type="ChEBI" id="CHEBI:15377"/>
        <dbReference type="ChEBI" id="CHEBI:15378"/>
        <dbReference type="ChEBI" id="CHEBI:33019"/>
        <dbReference type="ChEBI" id="CHEBI:61194"/>
        <dbReference type="ChEBI" id="CHEBI:61382"/>
        <dbReference type="EC" id="3.6.1.66"/>
    </reaction>
</comment>
<feature type="active site" description="Proton acceptor" evidence="10">
    <location>
        <position position="67"/>
    </location>
</feature>
<evidence type="ECO:0000256" key="1">
    <source>
        <dbReference type="ARBA" id="ARBA00008023"/>
    </source>
</evidence>
<feature type="binding site" evidence="10">
    <location>
        <position position="67"/>
    </location>
    <ligand>
        <name>Mg(2+)</name>
        <dbReference type="ChEBI" id="CHEBI:18420"/>
    </ligand>
</feature>
<dbReference type="CDD" id="cd00515">
    <property type="entry name" value="HAM1"/>
    <property type="match status" value="1"/>
</dbReference>